<feature type="domain" description="Cation-transporting P-type ATPase C-terminal" evidence="7">
    <location>
        <begin position="466"/>
        <end position="638"/>
    </location>
</feature>
<keyword evidence="3 6" id="KW-0812">Transmembrane</keyword>
<feature type="transmembrane region" description="Helical" evidence="6">
    <location>
        <begin position="583"/>
        <end position="604"/>
    </location>
</feature>
<evidence type="ECO:0000256" key="4">
    <source>
        <dbReference type="ARBA" id="ARBA00022989"/>
    </source>
</evidence>
<dbReference type="SUPFAM" id="SSF81665">
    <property type="entry name" value="Calcium ATPase, transmembrane domain M"/>
    <property type="match status" value="1"/>
</dbReference>
<dbReference type="PANTHER" id="PTHR43294">
    <property type="entry name" value="SODIUM/POTASSIUM-TRANSPORTING ATPASE SUBUNIT ALPHA"/>
    <property type="match status" value="1"/>
</dbReference>
<dbReference type="InterPro" id="IPR023214">
    <property type="entry name" value="HAD_sf"/>
</dbReference>
<feature type="transmembrane region" description="Helical" evidence="6">
    <location>
        <begin position="549"/>
        <end position="571"/>
    </location>
</feature>
<protein>
    <recommendedName>
        <fullName evidence="7">Cation-transporting P-type ATPase C-terminal domain-containing protein</fullName>
    </recommendedName>
</protein>
<evidence type="ECO:0000256" key="6">
    <source>
        <dbReference type="SAM" id="Phobius"/>
    </source>
</evidence>
<dbReference type="PRINTS" id="PR00119">
    <property type="entry name" value="CATATPASE"/>
</dbReference>
<evidence type="ECO:0000259" key="7">
    <source>
        <dbReference type="Pfam" id="PF00689"/>
    </source>
</evidence>
<dbReference type="SUPFAM" id="SSF56784">
    <property type="entry name" value="HAD-like"/>
    <property type="match status" value="1"/>
</dbReference>
<dbReference type="GO" id="GO:0030007">
    <property type="term" value="P:intracellular potassium ion homeostasis"/>
    <property type="evidence" value="ECO:0007669"/>
    <property type="project" value="TreeGrafter"/>
</dbReference>
<comment type="subcellular location">
    <subcellularLocation>
        <location evidence="1">Cell membrane</location>
        <topology evidence="1">Multi-pass membrane protein</topology>
    </subcellularLocation>
</comment>
<dbReference type="InterPro" id="IPR023298">
    <property type="entry name" value="ATPase_P-typ_TM_dom_sf"/>
</dbReference>
<dbReference type="GO" id="GO:1902600">
    <property type="term" value="P:proton transmembrane transport"/>
    <property type="evidence" value="ECO:0007669"/>
    <property type="project" value="TreeGrafter"/>
</dbReference>
<dbReference type="GO" id="GO:0005886">
    <property type="term" value="C:plasma membrane"/>
    <property type="evidence" value="ECO:0007669"/>
    <property type="project" value="UniProtKB-SubCell"/>
</dbReference>
<gene>
    <name evidence="8" type="ORF">ASEP1449_LOCUS11659</name>
</gene>
<dbReference type="Pfam" id="PF00689">
    <property type="entry name" value="Cation_ATPase_C"/>
    <property type="match status" value="1"/>
</dbReference>
<proteinExistence type="predicted"/>
<dbReference type="GO" id="GO:0005391">
    <property type="term" value="F:P-type sodium:potassium-exchanging transporter activity"/>
    <property type="evidence" value="ECO:0007669"/>
    <property type="project" value="TreeGrafter"/>
</dbReference>
<sequence length="686" mass="74692">MSLTAFVTSNTRLRFDVHNTTRVNTNFVMDNSFLTERAEHQMNKKTKDIIADGDNVPEARRGKADRSYGFTIDNLETPAGSVHAAPAVEDDATSGESPSTPFIRSLLSGGVLCSKCVLGENGTRVGEIGNPTELSLLRAAYFSNVEVDDLKKTIPIVAEVPFSSEYKFMATVHEPSLEIDGPSFGTDNLVVHVKGAPDRMVPLCSKQAISGNISDESAVEDMDARYWTEQIAVLSSHGLRVLALCRGSVPKSEVSQDEQLKRDFVDGRDEPWLTMVGLCAIMDPPRPECVDAIKEAHGAGVRVAMITGDHKDTAIAIGHMLGLVDEQYSTAITGPEIDNMEDDDLRKAVMEYNVFARASPQNKIRIVKALQAEGQVCSMTGDGVNDAPALKAADMGVAMGQEGTDVAREAAEMILADDNFATIVTAVKEGRVVWDNLRKVLLVNTPINNAQGLSVLFGFVFGLDDTPLTAIQVLYSNLICAITLGFVTAIEPAEDGIMSMPPRRVGKRLIGRFLFLRIALATVVLVACVVGSVLWAQDLGYNLNERRSQAMNVLDFCAISVTISARFSYNSSISKNILFGNEYCWYSVAVVTVLQFAVTYIPGLNETIFSMAPMDGAQWGITFLLMVVVFLIMEAEKALRRFLKARGEDVDDREAWIFDEEVEPTKAGTHFSEGTEVLAAAGELTK</sequence>
<dbReference type="InterPro" id="IPR006068">
    <property type="entry name" value="ATPase_P-typ_cation-transptr_C"/>
</dbReference>
<feature type="transmembrane region" description="Helical" evidence="6">
    <location>
        <begin position="514"/>
        <end position="537"/>
    </location>
</feature>
<dbReference type="InterPro" id="IPR036412">
    <property type="entry name" value="HAD-like_sf"/>
</dbReference>
<evidence type="ECO:0000256" key="3">
    <source>
        <dbReference type="ARBA" id="ARBA00022692"/>
    </source>
</evidence>
<dbReference type="GO" id="GO:0005524">
    <property type="term" value="F:ATP binding"/>
    <property type="evidence" value="ECO:0007669"/>
    <property type="project" value="InterPro"/>
</dbReference>
<dbReference type="EMBL" id="HBHQ01017432">
    <property type="protein sequence ID" value="CAD9819826.1"/>
    <property type="molecule type" value="Transcribed_RNA"/>
</dbReference>
<dbReference type="SUPFAM" id="SSF81660">
    <property type="entry name" value="Metal cation-transporting ATPase, ATP-binding domain N"/>
    <property type="match status" value="1"/>
</dbReference>
<dbReference type="Gene3D" id="1.20.1110.10">
    <property type="entry name" value="Calcium-transporting ATPase, transmembrane domain"/>
    <property type="match status" value="1"/>
</dbReference>
<reference evidence="8" key="1">
    <citation type="submission" date="2021-01" db="EMBL/GenBank/DDBJ databases">
        <authorList>
            <person name="Corre E."/>
            <person name="Pelletier E."/>
            <person name="Niang G."/>
            <person name="Scheremetjew M."/>
            <person name="Finn R."/>
            <person name="Kale V."/>
            <person name="Holt S."/>
            <person name="Cochrane G."/>
            <person name="Meng A."/>
            <person name="Brown T."/>
            <person name="Cohen L."/>
        </authorList>
    </citation>
    <scope>NUCLEOTIDE SEQUENCE</scope>
    <source>
        <strain evidence="8">CCMP2084</strain>
    </source>
</reference>
<dbReference type="Gene3D" id="3.40.50.1000">
    <property type="entry name" value="HAD superfamily/HAD-like"/>
    <property type="match status" value="1"/>
</dbReference>
<dbReference type="GO" id="GO:0016887">
    <property type="term" value="F:ATP hydrolysis activity"/>
    <property type="evidence" value="ECO:0007669"/>
    <property type="project" value="InterPro"/>
</dbReference>
<dbReference type="Gene3D" id="3.40.1110.10">
    <property type="entry name" value="Calcium-transporting ATPase, cytoplasmic domain N"/>
    <property type="match status" value="1"/>
</dbReference>
<organism evidence="8">
    <name type="scientific">Attheya septentrionalis</name>
    <dbReference type="NCBI Taxonomy" id="420275"/>
    <lineage>
        <taxon>Eukaryota</taxon>
        <taxon>Sar</taxon>
        <taxon>Stramenopiles</taxon>
        <taxon>Ochrophyta</taxon>
        <taxon>Bacillariophyta</taxon>
        <taxon>Coscinodiscophyceae</taxon>
        <taxon>Chaetocerotophycidae</taxon>
        <taxon>Chaetocerotales</taxon>
        <taxon>Attheyaceae</taxon>
        <taxon>Attheya</taxon>
    </lineage>
</organism>
<feature type="transmembrane region" description="Helical" evidence="6">
    <location>
        <begin position="616"/>
        <end position="633"/>
    </location>
</feature>
<dbReference type="InterPro" id="IPR050510">
    <property type="entry name" value="Cation_transp_ATPase_P-type"/>
</dbReference>
<evidence type="ECO:0000256" key="2">
    <source>
        <dbReference type="ARBA" id="ARBA00022475"/>
    </source>
</evidence>
<dbReference type="AlphaFoldDB" id="A0A7S2UJX5"/>
<keyword evidence="2" id="KW-1003">Cell membrane</keyword>
<dbReference type="GO" id="GO:0036376">
    <property type="term" value="P:sodium ion export across plasma membrane"/>
    <property type="evidence" value="ECO:0007669"/>
    <property type="project" value="TreeGrafter"/>
</dbReference>
<dbReference type="InterPro" id="IPR023299">
    <property type="entry name" value="ATPase_P-typ_cyto_dom_N"/>
</dbReference>
<dbReference type="InterPro" id="IPR001757">
    <property type="entry name" value="P_typ_ATPase"/>
</dbReference>
<feature type="transmembrane region" description="Helical" evidence="6">
    <location>
        <begin position="473"/>
        <end position="493"/>
    </location>
</feature>
<dbReference type="NCBIfam" id="TIGR01494">
    <property type="entry name" value="ATPase_P-type"/>
    <property type="match status" value="1"/>
</dbReference>
<evidence type="ECO:0000256" key="5">
    <source>
        <dbReference type="ARBA" id="ARBA00023136"/>
    </source>
</evidence>
<keyword evidence="4 6" id="KW-1133">Transmembrane helix</keyword>
<evidence type="ECO:0000256" key="1">
    <source>
        <dbReference type="ARBA" id="ARBA00004651"/>
    </source>
</evidence>
<dbReference type="PANTHER" id="PTHR43294:SF21">
    <property type="entry name" value="CATION TRANSPORTING ATPASE"/>
    <property type="match status" value="1"/>
</dbReference>
<dbReference type="Pfam" id="PF13246">
    <property type="entry name" value="Cation_ATPase"/>
    <property type="match status" value="1"/>
</dbReference>
<accession>A0A7S2UJX5</accession>
<evidence type="ECO:0000313" key="8">
    <source>
        <dbReference type="EMBL" id="CAD9819826.1"/>
    </source>
</evidence>
<dbReference type="PRINTS" id="PR00120">
    <property type="entry name" value="HATPASE"/>
</dbReference>
<dbReference type="GO" id="GO:0006883">
    <property type="term" value="P:intracellular sodium ion homeostasis"/>
    <property type="evidence" value="ECO:0007669"/>
    <property type="project" value="TreeGrafter"/>
</dbReference>
<dbReference type="GO" id="GO:1990573">
    <property type="term" value="P:potassium ion import across plasma membrane"/>
    <property type="evidence" value="ECO:0007669"/>
    <property type="project" value="TreeGrafter"/>
</dbReference>
<keyword evidence="5 6" id="KW-0472">Membrane</keyword>
<name>A0A7S2UJX5_9STRA</name>